<reference evidence="2" key="1">
    <citation type="journal article" date="2009" name="Rice">
        <title>De Novo Next Generation Sequencing of Plant Genomes.</title>
        <authorList>
            <person name="Rounsley S."/>
            <person name="Marri P.R."/>
            <person name="Yu Y."/>
            <person name="He R."/>
            <person name="Sisneros N."/>
            <person name="Goicoechea J.L."/>
            <person name="Lee S.J."/>
            <person name="Angelova A."/>
            <person name="Kudrna D."/>
            <person name="Luo M."/>
            <person name="Affourtit J."/>
            <person name="Desany B."/>
            <person name="Knight J."/>
            <person name="Niazi F."/>
            <person name="Egholm M."/>
            <person name="Wing R.A."/>
        </authorList>
    </citation>
    <scope>NUCLEOTIDE SEQUENCE [LARGE SCALE GENOMIC DNA]</scope>
    <source>
        <strain evidence="2">cv. IRGC 105608</strain>
    </source>
</reference>
<protein>
    <recommendedName>
        <fullName evidence="4">DUF834 domain-containing protein</fullName>
    </recommendedName>
</protein>
<dbReference type="Gramene" id="OBART10G01510.1">
    <property type="protein sequence ID" value="OBART10G01510.1"/>
    <property type="gene ID" value="OBART10G01510"/>
</dbReference>
<evidence type="ECO:0000256" key="1">
    <source>
        <dbReference type="SAM" id="MobiDB-lite"/>
    </source>
</evidence>
<sequence length="63" mass="6351">MATRAAAPEHSRHRSRTAVAAPEPSRVDGIEDGGGDSSRDLPPQMASRTAGAVAPEPSSGGRG</sequence>
<dbReference type="PaxDb" id="65489-OBART10G01510.1"/>
<proteinExistence type="predicted"/>
<keyword evidence="3" id="KW-1185">Reference proteome</keyword>
<evidence type="ECO:0008006" key="4">
    <source>
        <dbReference type="Google" id="ProtNLM"/>
    </source>
</evidence>
<organism evidence="2">
    <name type="scientific">Oryza barthii</name>
    <dbReference type="NCBI Taxonomy" id="65489"/>
    <lineage>
        <taxon>Eukaryota</taxon>
        <taxon>Viridiplantae</taxon>
        <taxon>Streptophyta</taxon>
        <taxon>Embryophyta</taxon>
        <taxon>Tracheophyta</taxon>
        <taxon>Spermatophyta</taxon>
        <taxon>Magnoliopsida</taxon>
        <taxon>Liliopsida</taxon>
        <taxon>Poales</taxon>
        <taxon>Poaceae</taxon>
        <taxon>BOP clade</taxon>
        <taxon>Oryzoideae</taxon>
        <taxon>Oryzeae</taxon>
        <taxon>Oryzinae</taxon>
        <taxon>Oryza</taxon>
    </lineage>
</organism>
<dbReference type="EnsemblPlants" id="OBART10G01510.1">
    <property type="protein sequence ID" value="OBART10G01510.1"/>
    <property type="gene ID" value="OBART10G01510"/>
</dbReference>
<dbReference type="Proteomes" id="UP000026960">
    <property type="component" value="Chromosome 10"/>
</dbReference>
<dbReference type="AlphaFoldDB" id="A0A0D3HAW4"/>
<feature type="region of interest" description="Disordered" evidence="1">
    <location>
        <begin position="1"/>
        <end position="63"/>
    </location>
</feature>
<accession>A0A0D3HAW4</accession>
<evidence type="ECO:0000313" key="3">
    <source>
        <dbReference type="Proteomes" id="UP000026960"/>
    </source>
</evidence>
<dbReference type="HOGENOM" id="CLU_187956_0_0_1"/>
<evidence type="ECO:0000313" key="2">
    <source>
        <dbReference type="EnsemblPlants" id="OBART10G01510.1"/>
    </source>
</evidence>
<name>A0A0D3HAW4_9ORYZ</name>
<reference evidence="2" key="2">
    <citation type="submission" date="2015-03" db="UniProtKB">
        <authorList>
            <consortium name="EnsemblPlants"/>
        </authorList>
    </citation>
    <scope>IDENTIFICATION</scope>
</reference>